<comment type="subcellular location">
    <subcellularLocation>
        <location evidence="1">Membrane</location>
        <topology evidence="1">Multi-pass membrane protein</topology>
    </subcellularLocation>
</comment>
<name>B2A5G1_NATTJ</name>
<dbReference type="SUPFAM" id="SSF52096">
    <property type="entry name" value="ClpP/crotonase"/>
    <property type="match status" value="1"/>
</dbReference>
<feature type="domain" description="NfeD1b N-terminal" evidence="8">
    <location>
        <begin position="46"/>
        <end position="204"/>
    </location>
</feature>
<reference evidence="9 10" key="2">
    <citation type="journal article" date="2011" name="J. Bacteriol.">
        <title>Complete genome sequence of the anaerobic, halophilic alkalithermophile Natranaerobius thermophilus JW/NM-WN-LF.</title>
        <authorList>
            <person name="Zhao B."/>
            <person name="Mesbah N.M."/>
            <person name="Dalin E."/>
            <person name="Goodwin L."/>
            <person name="Nolan M."/>
            <person name="Pitluck S."/>
            <person name="Chertkov O."/>
            <person name="Brettin T.S."/>
            <person name="Han J."/>
            <person name="Larimer F.W."/>
            <person name="Land M.L."/>
            <person name="Hauser L."/>
            <person name="Kyrpides N."/>
            <person name="Wiegel J."/>
        </authorList>
    </citation>
    <scope>NUCLEOTIDE SEQUENCE [LARGE SCALE GENOMIC DNA]</scope>
    <source>
        <strain evidence="10">ATCC BAA-1301 / DSM 18059 / JW/NM-WN-LF</strain>
    </source>
</reference>
<keyword evidence="10" id="KW-1185">Reference proteome</keyword>
<dbReference type="InterPro" id="IPR002810">
    <property type="entry name" value="NfeD-like_C"/>
</dbReference>
<evidence type="ECO:0000313" key="9">
    <source>
        <dbReference type="EMBL" id="ACB85316.1"/>
    </source>
</evidence>
<feature type="transmembrane region" description="Helical" evidence="5">
    <location>
        <begin position="324"/>
        <end position="344"/>
    </location>
</feature>
<dbReference type="STRING" id="457570.Nther_1742"/>
<evidence type="ECO:0000259" key="6">
    <source>
        <dbReference type="Pfam" id="PF01957"/>
    </source>
</evidence>
<sequence>MDVCSKKNLRFLKVTSILVILVFLLSAIQMPVSSEENNSDPKYKLLTVEDTITAGTSQYLEQGIENAINQGYDGVIIVLNTPGGLVDATLDIMGKIVNSPIPVITFVSPSGAIAASAGTFILVSGHVAAMTPGSTCGAAMPVTMQPGEEGTQEADQKTINFLAGHLKSVAREQGRPEEVVEKFVTENLTLNASEALEKNVIEFNEPNLDALLTAIHGHEVTVAGEEITLETENARIDEAEMTFTQQLSHFISNPQIALILFMIGIYGIIFGINMPGTIIPELGGVLSLILALFGLGMFEANTLGIILIVLSVILFIAEVFTPTFGILTTVGVIALVIGGFFLPVEPMLPQAWFDAFQMTVIGMALVTAGYLALVIMKLLKIRKQSAVHKKHGMIGYRGRTTEDLNPEGYIKIRGELWRAKSKDEEFIAKNRDVIVEQVEGIKLMVSETKRSDQEETEKEVEE</sequence>
<dbReference type="Pfam" id="PF01957">
    <property type="entry name" value="NfeD"/>
    <property type="match status" value="1"/>
</dbReference>
<dbReference type="InterPro" id="IPR052165">
    <property type="entry name" value="Membrane_assoc_protease"/>
</dbReference>
<organism evidence="9 10">
    <name type="scientific">Natranaerobius thermophilus (strain ATCC BAA-1301 / DSM 18059 / JW/NM-WN-LF)</name>
    <dbReference type="NCBI Taxonomy" id="457570"/>
    <lineage>
        <taxon>Bacteria</taxon>
        <taxon>Bacillati</taxon>
        <taxon>Bacillota</taxon>
        <taxon>Clostridia</taxon>
        <taxon>Natranaerobiales</taxon>
        <taxon>Natranaerobiaceae</taxon>
        <taxon>Natranaerobius</taxon>
    </lineage>
</organism>
<evidence type="ECO:0000256" key="3">
    <source>
        <dbReference type="ARBA" id="ARBA00022989"/>
    </source>
</evidence>
<feature type="transmembrane region" description="Helical" evidence="5">
    <location>
        <begin position="256"/>
        <end position="279"/>
    </location>
</feature>
<dbReference type="InterPro" id="IPR056739">
    <property type="entry name" value="NfeD_membrane"/>
</dbReference>
<dbReference type="HOGENOM" id="CLU_024619_1_1_9"/>
<keyword evidence="2 5" id="KW-0812">Transmembrane</keyword>
<evidence type="ECO:0000256" key="5">
    <source>
        <dbReference type="SAM" id="Phobius"/>
    </source>
</evidence>
<dbReference type="Pfam" id="PF24961">
    <property type="entry name" value="NfeD_membrane"/>
    <property type="match status" value="1"/>
</dbReference>
<feature type="transmembrane region" description="Helical" evidence="5">
    <location>
        <begin position="103"/>
        <end position="123"/>
    </location>
</feature>
<feature type="domain" description="NfeD integral membrane" evidence="7">
    <location>
        <begin position="256"/>
        <end position="377"/>
    </location>
</feature>
<feature type="transmembrane region" description="Helical" evidence="5">
    <location>
        <begin position="356"/>
        <end position="379"/>
    </location>
</feature>
<reference evidence="9 10" key="1">
    <citation type="submission" date="2008-04" db="EMBL/GenBank/DDBJ databases">
        <title>Complete sequence of chromosome of Natranaerobius thermophilus JW/NM-WN-LF.</title>
        <authorList>
            <consortium name="US DOE Joint Genome Institute"/>
            <person name="Copeland A."/>
            <person name="Lucas S."/>
            <person name="Lapidus A."/>
            <person name="Glavina del Rio T."/>
            <person name="Dalin E."/>
            <person name="Tice H."/>
            <person name="Bruce D."/>
            <person name="Goodwin L."/>
            <person name="Pitluck S."/>
            <person name="Chertkov O."/>
            <person name="Brettin T."/>
            <person name="Detter J.C."/>
            <person name="Han C."/>
            <person name="Kuske C.R."/>
            <person name="Schmutz J."/>
            <person name="Larimer F."/>
            <person name="Land M."/>
            <person name="Hauser L."/>
            <person name="Kyrpides N."/>
            <person name="Lykidis A."/>
            <person name="Mesbah N.M."/>
            <person name="Wiegel J."/>
        </authorList>
    </citation>
    <scope>NUCLEOTIDE SEQUENCE [LARGE SCALE GENOMIC DNA]</scope>
    <source>
        <strain evidence="10">ATCC BAA-1301 / DSM 18059 / JW/NM-WN-LF</strain>
    </source>
</reference>
<dbReference type="Gene3D" id="3.90.226.10">
    <property type="entry name" value="2-enoyl-CoA Hydratase, Chain A, domain 1"/>
    <property type="match status" value="1"/>
</dbReference>
<dbReference type="PANTHER" id="PTHR33507:SF4">
    <property type="entry name" value="NODULATION COMPETITIVENESS PROTEIN NFED"/>
    <property type="match status" value="1"/>
</dbReference>
<dbReference type="Pfam" id="PF25145">
    <property type="entry name" value="NfeD1b_N"/>
    <property type="match status" value="1"/>
</dbReference>
<dbReference type="InterPro" id="IPR056738">
    <property type="entry name" value="NfeD1b_N"/>
</dbReference>
<keyword evidence="4 5" id="KW-0472">Membrane</keyword>
<feature type="transmembrane region" description="Helical" evidence="5">
    <location>
        <begin position="285"/>
        <end position="317"/>
    </location>
</feature>
<dbReference type="InterPro" id="IPR029045">
    <property type="entry name" value="ClpP/crotonase-like_dom_sf"/>
</dbReference>
<dbReference type="Proteomes" id="UP000001683">
    <property type="component" value="Chromosome"/>
</dbReference>
<protein>
    <submittedName>
        <fullName evidence="9">Uncharacterized protein</fullName>
    </submittedName>
</protein>
<dbReference type="CDD" id="cd07020">
    <property type="entry name" value="Clp_protease_NfeD_1"/>
    <property type="match status" value="1"/>
</dbReference>
<dbReference type="eggNOG" id="COG1030">
    <property type="taxonomic scope" value="Bacteria"/>
</dbReference>
<evidence type="ECO:0000313" key="10">
    <source>
        <dbReference type="Proteomes" id="UP000001683"/>
    </source>
</evidence>
<gene>
    <name evidence="9" type="ordered locus">Nther_1742</name>
</gene>
<dbReference type="InterPro" id="IPR012340">
    <property type="entry name" value="NA-bd_OB-fold"/>
</dbReference>
<proteinExistence type="predicted"/>
<evidence type="ECO:0000256" key="2">
    <source>
        <dbReference type="ARBA" id="ARBA00022692"/>
    </source>
</evidence>
<evidence type="ECO:0000256" key="4">
    <source>
        <dbReference type="ARBA" id="ARBA00023136"/>
    </source>
</evidence>
<dbReference type="InParanoid" id="B2A5G1"/>
<feature type="domain" description="NfeD-like C-terminal" evidence="6">
    <location>
        <begin position="391"/>
        <end position="445"/>
    </location>
</feature>
<evidence type="ECO:0000256" key="1">
    <source>
        <dbReference type="ARBA" id="ARBA00004141"/>
    </source>
</evidence>
<evidence type="ECO:0000259" key="8">
    <source>
        <dbReference type="Pfam" id="PF25145"/>
    </source>
</evidence>
<dbReference type="GO" id="GO:0016020">
    <property type="term" value="C:membrane"/>
    <property type="evidence" value="ECO:0007669"/>
    <property type="project" value="UniProtKB-SubCell"/>
</dbReference>
<dbReference type="SUPFAM" id="SSF141322">
    <property type="entry name" value="NfeD domain-like"/>
    <property type="match status" value="1"/>
</dbReference>
<feature type="transmembrane region" description="Helical" evidence="5">
    <location>
        <begin position="12"/>
        <end position="32"/>
    </location>
</feature>
<dbReference type="AlphaFoldDB" id="B2A5G1"/>
<dbReference type="Gene3D" id="2.40.50.140">
    <property type="entry name" value="Nucleic acid-binding proteins"/>
    <property type="match status" value="1"/>
</dbReference>
<dbReference type="PANTHER" id="PTHR33507">
    <property type="entry name" value="INNER MEMBRANE PROTEIN YBBJ"/>
    <property type="match status" value="1"/>
</dbReference>
<dbReference type="EMBL" id="CP001034">
    <property type="protein sequence ID" value="ACB85316.1"/>
    <property type="molecule type" value="Genomic_DNA"/>
</dbReference>
<dbReference type="KEGG" id="nth:Nther_1742"/>
<evidence type="ECO:0000259" key="7">
    <source>
        <dbReference type="Pfam" id="PF24961"/>
    </source>
</evidence>
<keyword evidence="3 5" id="KW-1133">Transmembrane helix</keyword>
<accession>B2A5G1</accession>